<gene>
    <name evidence="18" type="ORF">ACHAW5_009499</name>
</gene>
<keyword evidence="19" id="KW-1185">Reference proteome</keyword>
<dbReference type="GO" id="GO:0030663">
    <property type="term" value="C:COPI-coated vesicle membrane"/>
    <property type="evidence" value="ECO:0007669"/>
    <property type="project" value="UniProtKB-SubCell"/>
</dbReference>
<dbReference type="InterPro" id="IPR002553">
    <property type="entry name" value="Clathrin/coatomer_adapt-like_N"/>
</dbReference>
<feature type="domain" description="Clathrin/coatomer adaptor adaptin-like N-terminal" evidence="15">
    <location>
        <begin position="52"/>
        <end position="583"/>
    </location>
</feature>
<evidence type="ECO:0000256" key="9">
    <source>
        <dbReference type="ARBA" id="ARBA00023034"/>
    </source>
</evidence>
<dbReference type="PIRSF" id="PIRSF037093">
    <property type="entry name" value="Coatomer_gamma_subunit"/>
    <property type="match status" value="1"/>
</dbReference>
<evidence type="ECO:0000259" key="16">
    <source>
        <dbReference type="Pfam" id="PF08752"/>
    </source>
</evidence>
<evidence type="ECO:0000256" key="14">
    <source>
        <dbReference type="SAM" id="MobiDB-lite"/>
    </source>
</evidence>
<dbReference type="InterPro" id="IPR037067">
    <property type="entry name" value="Coatomer_gsu_app_sf"/>
</dbReference>
<keyword evidence="11 13" id="KW-0968">Cytoplasmic vesicle</keyword>
<feature type="region of interest" description="Disordered" evidence="14">
    <location>
        <begin position="590"/>
        <end position="611"/>
    </location>
</feature>
<feature type="compositionally biased region" description="Acidic residues" evidence="14">
    <location>
        <begin position="594"/>
        <end position="605"/>
    </location>
</feature>
<name>A0ABD3PYV5_9STRA</name>
<keyword evidence="5 13" id="KW-0963">Cytoplasm</keyword>
<dbReference type="PANTHER" id="PTHR10261:SF0">
    <property type="entry name" value="COATOMER SUBUNIT GAMMA-2"/>
    <property type="match status" value="1"/>
</dbReference>
<evidence type="ECO:0000256" key="7">
    <source>
        <dbReference type="ARBA" id="ARBA00022892"/>
    </source>
</evidence>
<dbReference type="GO" id="GO:0015031">
    <property type="term" value="P:protein transport"/>
    <property type="evidence" value="ECO:0007669"/>
    <property type="project" value="UniProtKB-KW"/>
</dbReference>
<protein>
    <recommendedName>
        <fullName evidence="13">Coatomer subunit gamma</fullName>
    </recommendedName>
</protein>
<dbReference type="FunFam" id="3.30.310.10:FF:000011">
    <property type="entry name" value="Coatomer subunit gamma"/>
    <property type="match status" value="1"/>
</dbReference>
<dbReference type="AlphaFoldDB" id="A0ABD3PYV5"/>
<dbReference type="InterPro" id="IPR016024">
    <property type="entry name" value="ARM-type_fold"/>
</dbReference>
<dbReference type="SUPFAM" id="SSF55711">
    <property type="entry name" value="Subdomain of clathrin and coatomer appendage domain"/>
    <property type="match status" value="1"/>
</dbReference>
<keyword evidence="6" id="KW-0677">Repeat</keyword>
<evidence type="ECO:0000256" key="11">
    <source>
        <dbReference type="ARBA" id="ARBA00023329"/>
    </source>
</evidence>
<comment type="similarity">
    <text evidence="2 13">Belongs to the COPG family.</text>
</comment>
<evidence type="ECO:0000256" key="2">
    <source>
        <dbReference type="ARBA" id="ARBA00010720"/>
    </source>
</evidence>
<dbReference type="Proteomes" id="UP001530315">
    <property type="component" value="Unassembled WGS sequence"/>
</dbReference>
<evidence type="ECO:0000256" key="4">
    <source>
        <dbReference type="ARBA" id="ARBA00022448"/>
    </source>
</evidence>
<evidence type="ECO:0000256" key="6">
    <source>
        <dbReference type="ARBA" id="ARBA00022737"/>
    </source>
</evidence>
<dbReference type="GO" id="GO:0000139">
    <property type="term" value="C:Golgi membrane"/>
    <property type="evidence" value="ECO:0007669"/>
    <property type="project" value="UniProtKB-SubCell"/>
</dbReference>
<evidence type="ECO:0000313" key="19">
    <source>
        <dbReference type="Proteomes" id="UP001530315"/>
    </source>
</evidence>
<dbReference type="Gene3D" id="1.25.10.10">
    <property type="entry name" value="Leucine-rich Repeat Variant"/>
    <property type="match status" value="2"/>
</dbReference>
<keyword evidence="10 13" id="KW-0472">Membrane</keyword>
<dbReference type="PANTHER" id="PTHR10261">
    <property type="entry name" value="COATOMER SUBUNIT GAMMA"/>
    <property type="match status" value="1"/>
</dbReference>
<comment type="subunit">
    <text evidence="3">Oligomeric complex that consists of at least the alpha, beta, beta', gamma, delta, epsilon and zeta subunits.</text>
</comment>
<dbReference type="InterPro" id="IPR013040">
    <property type="entry name" value="Coatomer_gsu_app_Ig-like_dom"/>
</dbReference>
<dbReference type="Pfam" id="PF16381">
    <property type="entry name" value="Coatomer_g_Cpla"/>
    <property type="match status" value="1"/>
</dbReference>
<evidence type="ECO:0000259" key="17">
    <source>
        <dbReference type="Pfam" id="PF16381"/>
    </source>
</evidence>
<dbReference type="FunFam" id="1.25.10.10:FF:000382">
    <property type="entry name" value="Coatomer subunit gamma"/>
    <property type="match status" value="1"/>
</dbReference>
<dbReference type="EMBL" id="JALLAZ020000522">
    <property type="protein sequence ID" value="KAL3793197.1"/>
    <property type="molecule type" value="Genomic_DNA"/>
</dbReference>
<evidence type="ECO:0000256" key="10">
    <source>
        <dbReference type="ARBA" id="ARBA00023136"/>
    </source>
</evidence>
<feature type="domain" description="Coatomer subunit gamma C-terminal" evidence="17">
    <location>
        <begin position="844"/>
        <end position="961"/>
    </location>
</feature>
<dbReference type="Pfam" id="PF08752">
    <property type="entry name" value="COP-gamma_platf"/>
    <property type="match status" value="1"/>
</dbReference>
<dbReference type="FunFam" id="1.25.10.10:FF:000071">
    <property type="entry name" value="Coatomer subunit gamma"/>
    <property type="match status" value="1"/>
</dbReference>
<dbReference type="GO" id="GO:0016192">
    <property type="term" value="P:vesicle-mediated transport"/>
    <property type="evidence" value="ECO:0007669"/>
    <property type="project" value="UniProtKB-KW"/>
</dbReference>
<dbReference type="InterPro" id="IPR009028">
    <property type="entry name" value="Coatomer/calthrin_app_sub_C"/>
</dbReference>
<dbReference type="Gene3D" id="2.60.40.1480">
    <property type="entry name" value="Coatomer, gamma subunit, appendage domain"/>
    <property type="match status" value="1"/>
</dbReference>
<dbReference type="InterPro" id="IPR032154">
    <property type="entry name" value="Coatomer_g_Cpla"/>
</dbReference>
<sequence length="962" mass="105090">MGDQDDEGGRGGGLTMNNLLYEVQNTLDKFKLEDDAPGADYYSPYANLEKAAVLQEARCFHDPSAVRENPRKCCTVIAQLLHLTNTGQYLNSSEATEVFFGVTKLFMSDDASLRRMVYLFIKDVAETCDPDDVIIVTSSLTKDMTCDVDLYRANALRVLARIVDAAMLGAIERYVKQAVVDSSGQVSSAALVSATHLFEKNPESAAIVKRWISETTEATISPNEMVQFHAMQLLYQIKKHDRLGMQKLVTQFSQRNTLRSPLALVLLVRYTAKLLTDEVSEGRTSGSFLNGSAFARSGYAFLEASLRHKSEMVVYEAAKSICALPNIEPQEITPAINVLQLFLSSTKPTVRFAAIKTVSQVAVGNPRLVSKCNEDLEGLIADANRSIATLAITTLLKTGSENSIDRLLKQISVFLSEISDEYKITIVRSLQRLCLTYPAKHRVLVGFLSNFLREEGGFDFKRSIVNSIVSLIKQVPETTESSLLHLCEFIEDCEFTMLSTQILHLLGELGPGTPAPARYIRFIYNRVILENSAVRAAAVAALSKFAARCPSLRTSILTLLKRSLDDEDDETRDRASVAVSVLKGAMDEFPYVPPEEDAEPEDEPAPDVPQAGDPAAFVLLQGLPMSFERLDRSIRAYVKAPTAMASSELLTFSALPIVEESEEPQSAADVADEAGGDAALMAVVSGGKEEKKEVVDPAAAVYAIPELASLGRVFRSSAPSALSEDETEYVVRCVKHVMPEHIILQFLIQNTVEDQRLVNCTVGVEGDSECFEVAGEVAAESIKYGETANAFTVVTRNPDATLAPCNFECVLRFGVIQVDPKSGEDESDPFDEEYPLEELELSTSDFMAKVAVPDFRQAWEQVGNENEVLEKFALQFKKQDDAVAAVIDFLGMQPCDGTGHIKAGEGGKKPHMLHLSGVFVGGMNVLARAQVAASGDASGVLLKIAVRSDDPTVSRMVADCIR</sequence>
<dbReference type="InterPro" id="IPR011989">
    <property type="entry name" value="ARM-like"/>
</dbReference>
<dbReference type="InterPro" id="IPR013041">
    <property type="entry name" value="Clathrin_app_Ig-like_sf"/>
</dbReference>
<evidence type="ECO:0000256" key="1">
    <source>
        <dbReference type="ARBA" id="ARBA00004255"/>
    </source>
</evidence>
<keyword evidence="7 13" id="KW-0931">ER-Golgi transport</keyword>
<evidence type="ECO:0000313" key="18">
    <source>
        <dbReference type="EMBL" id="KAL3793197.1"/>
    </source>
</evidence>
<comment type="caution">
    <text evidence="18">The sequence shown here is derived from an EMBL/GenBank/DDBJ whole genome shotgun (WGS) entry which is preliminary data.</text>
</comment>
<organism evidence="18 19">
    <name type="scientific">Stephanodiscus triporus</name>
    <dbReference type="NCBI Taxonomy" id="2934178"/>
    <lineage>
        <taxon>Eukaryota</taxon>
        <taxon>Sar</taxon>
        <taxon>Stramenopiles</taxon>
        <taxon>Ochrophyta</taxon>
        <taxon>Bacillariophyta</taxon>
        <taxon>Coscinodiscophyceae</taxon>
        <taxon>Thalassiosirophycidae</taxon>
        <taxon>Stephanodiscales</taxon>
        <taxon>Stephanodiscaceae</taxon>
        <taxon>Stephanodiscus</taxon>
    </lineage>
</organism>
<dbReference type="Pfam" id="PF01602">
    <property type="entry name" value="Adaptin_N"/>
    <property type="match status" value="1"/>
</dbReference>
<dbReference type="InterPro" id="IPR012295">
    <property type="entry name" value="TBP_dom_sf"/>
</dbReference>
<evidence type="ECO:0000256" key="13">
    <source>
        <dbReference type="PIRNR" id="PIRNR037093"/>
    </source>
</evidence>
<dbReference type="InterPro" id="IPR017106">
    <property type="entry name" value="Coatomer_gsu"/>
</dbReference>
<keyword evidence="4 13" id="KW-0813">Transport</keyword>
<evidence type="ECO:0000256" key="3">
    <source>
        <dbReference type="ARBA" id="ARBA00011775"/>
    </source>
</evidence>
<feature type="domain" description="Coatomer gamma subunit appendage Ig-like subdomain" evidence="16">
    <location>
        <begin position="698"/>
        <end position="842"/>
    </location>
</feature>
<dbReference type="FunFam" id="2.60.40.1480:FF:000001">
    <property type="entry name" value="Coatomer subunit gamma"/>
    <property type="match status" value="1"/>
</dbReference>
<comment type="function">
    <text evidence="12 13">The coatomer is a cytosolic protein complex that binds to dilysine motifs and reversibly associates with Golgi non-clathrin-coated vesicles, which further mediate biosynthetic protein transport from the ER, via the Golgi up to the trans Golgi network. Coatomer complex is required for budding from Golgi membranes, and is essential for the retrograde Golgi-to-ER transport of dilysine-tagged proteins.</text>
</comment>
<keyword evidence="9 13" id="KW-0333">Golgi apparatus</keyword>
<proteinExistence type="inferred from homology"/>
<evidence type="ECO:0000259" key="15">
    <source>
        <dbReference type="Pfam" id="PF01602"/>
    </source>
</evidence>
<dbReference type="Gene3D" id="3.30.310.10">
    <property type="entry name" value="TATA-Binding Protein"/>
    <property type="match status" value="1"/>
</dbReference>
<evidence type="ECO:0000256" key="8">
    <source>
        <dbReference type="ARBA" id="ARBA00022927"/>
    </source>
</evidence>
<comment type="subcellular location">
    <subcellularLocation>
        <location evidence="13">Cytoplasm</location>
    </subcellularLocation>
    <subcellularLocation>
        <location evidence="1 13">Golgi apparatus membrane</location>
        <topology evidence="1 13">Peripheral membrane protein</topology>
        <orientation evidence="1 13">Cytoplasmic side</orientation>
    </subcellularLocation>
    <subcellularLocation>
        <location evidence="13">Cytoplasmic vesicle</location>
        <location evidence="13">COPI-coated vesicle membrane</location>
        <topology evidence="13">Peripheral membrane protein</topology>
        <orientation evidence="13">Cytoplasmic side</orientation>
    </subcellularLocation>
</comment>
<accession>A0ABD3PYV5</accession>
<evidence type="ECO:0000256" key="5">
    <source>
        <dbReference type="ARBA" id="ARBA00022490"/>
    </source>
</evidence>
<dbReference type="SUPFAM" id="SSF48371">
    <property type="entry name" value="ARM repeat"/>
    <property type="match status" value="1"/>
</dbReference>
<evidence type="ECO:0000256" key="12">
    <source>
        <dbReference type="ARBA" id="ARBA00025536"/>
    </source>
</evidence>
<keyword evidence="8 13" id="KW-0653">Protein transport</keyword>
<dbReference type="SUPFAM" id="SSF49348">
    <property type="entry name" value="Clathrin adaptor appendage domain"/>
    <property type="match status" value="1"/>
</dbReference>
<reference evidence="18 19" key="1">
    <citation type="submission" date="2024-10" db="EMBL/GenBank/DDBJ databases">
        <title>Updated reference genomes for cyclostephanoid diatoms.</title>
        <authorList>
            <person name="Roberts W.R."/>
            <person name="Alverson A.J."/>
        </authorList>
    </citation>
    <scope>NUCLEOTIDE SEQUENCE [LARGE SCALE GENOMIC DNA]</scope>
    <source>
        <strain evidence="18 19">AJA276-08</strain>
    </source>
</reference>